<reference evidence="2" key="2">
    <citation type="journal article" date="2023" name="Int. J. Mol. Sci.">
        <title>De Novo Assembly and Annotation of 11 Diverse Shrub Willow (Salix) Genomes Reveals Novel Gene Organization in Sex-Linked Regions.</title>
        <authorList>
            <person name="Hyden B."/>
            <person name="Feng K."/>
            <person name="Yates T.B."/>
            <person name="Jawdy S."/>
            <person name="Cereghino C."/>
            <person name="Smart L.B."/>
            <person name="Muchero W."/>
        </authorList>
    </citation>
    <scope>NUCLEOTIDE SEQUENCE [LARGE SCALE GENOMIC DNA]</scope>
    <source>
        <tissue evidence="2">Shoot tip</tissue>
    </source>
</reference>
<feature type="domain" description="Sacsin/Nov" evidence="1">
    <location>
        <begin position="41"/>
        <end position="143"/>
    </location>
</feature>
<dbReference type="InterPro" id="IPR058210">
    <property type="entry name" value="SACS/Nov_dom"/>
</dbReference>
<evidence type="ECO:0000259" key="1">
    <source>
        <dbReference type="Pfam" id="PF25794"/>
    </source>
</evidence>
<dbReference type="InterPro" id="IPR036890">
    <property type="entry name" value="HATPase_C_sf"/>
</dbReference>
<organism evidence="2 3">
    <name type="scientific">Salix viminalis</name>
    <name type="common">Common osier</name>
    <name type="synonym">Basket willow</name>
    <dbReference type="NCBI Taxonomy" id="40686"/>
    <lineage>
        <taxon>Eukaryota</taxon>
        <taxon>Viridiplantae</taxon>
        <taxon>Streptophyta</taxon>
        <taxon>Embryophyta</taxon>
        <taxon>Tracheophyta</taxon>
        <taxon>Spermatophyta</taxon>
        <taxon>Magnoliopsida</taxon>
        <taxon>eudicotyledons</taxon>
        <taxon>Gunneridae</taxon>
        <taxon>Pentapetalae</taxon>
        <taxon>rosids</taxon>
        <taxon>fabids</taxon>
        <taxon>Malpighiales</taxon>
        <taxon>Salicaceae</taxon>
        <taxon>Saliceae</taxon>
        <taxon>Salix</taxon>
    </lineage>
</organism>
<dbReference type="SUPFAM" id="SSF55874">
    <property type="entry name" value="ATPase domain of HSP90 chaperone/DNA topoisomerase II/histidine kinase"/>
    <property type="match status" value="1"/>
</dbReference>
<dbReference type="PANTHER" id="PTHR32387">
    <property type="entry name" value="WU:FJ29H11"/>
    <property type="match status" value="1"/>
</dbReference>
<dbReference type="NCBIfam" id="NF047352">
    <property type="entry name" value="P_loop_sacsin"/>
    <property type="match status" value="1"/>
</dbReference>
<protein>
    <submittedName>
        <fullName evidence="2">ATP/DNA BINDING PROTEIN-RELATED</fullName>
    </submittedName>
</protein>
<reference evidence="2" key="1">
    <citation type="submission" date="2022-11" db="EMBL/GenBank/DDBJ databases">
        <authorList>
            <person name="Hyden B.L."/>
            <person name="Feng K."/>
            <person name="Yates T."/>
            <person name="Jawdy S."/>
            <person name="Smart L.B."/>
            <person name="Muchero W."/>
        </authorList>
    </citation>
    <scope>NUCLEOTIDE SEQUENCE</scope>
    <source>
        <tissue evidence="2">Shoot tip</tissue>
    </source>
</reference>
<dbReference type="Gene3D" id="3.30.565.10">
    <property type="entry name" value="Histidine kinase-like ATPase, C-terminal domain"/>
    <property type="match status" value="1"/>
</dbReference>
<dbReference type="PANTHER" id="PTHR32387:SF3">
    <property type="entry name" value="ATP_DNA BINDING PROTEIN"/>
    <property type="match status" value="1"/>
</dbReference>
<dbReference type="OrthoDB" id="1262810at2759"/>
<name>A0A9Q0NV45_SALVM</name>
<dbReference type="Pfam" id="PF25794">
    <property type="entry name" value="SACS"/>
    <property type="match status" value="1"/>
</dbReference>
<comment type="caution">
    <text evidence="2">The sequence shown here is derived from an EMBL/GenBank/DDBJ whole genome shotgun (WGS) entry which is preliminary data.</text>
</comment>
<keyword evidence="3" id="KW-1185">Reference proteome</keyword>
<dbReference type="InterPro" id="IPR052957">
    <property type="entry name" value="Auxin_embryo_med"/>
</dbReference>
<evidence type="ECO:0000313" key="3">
    <source>
        <dbReference type="Proteomes" id="UP001151529"/>
    </source>
</evidence>
<evidence type="ECO:0000313" key="2">
    <source>
        <dbReference type="EMBL" id="KAJ6676432.1"/>
    </source>
</evidence>
<gene>
    <name evidence="2" type="ORF">OIU85_009690</name>
</gene>
<sequence>MASPKQHIEHIRKNTFSIGGEKNPLAPMLDQAVKYLSAELYAKDVHFLMELIQNAEDNEYLEEVDPSLEFVITSRDITNTGAPATLLMFNNEKGFSAKNIESICSVGNSTKKGNRKLGYIGEKGIGFKSVFLIASQPYIFSNGYQIRFNEKPCPHCNLGYIVPEWVGDNPFLLSHIKQIYGSASTLPTTTLVLPLKPDKVNPVKQQLSSIHPEILLFLSKIKRLSVREDNEDPSINTVSAVAITRETNFVQRKNIDAESYTLHLSADENGDEFEKECSYYLWKQKFPVRQENRVDLRMGVENWVITLAFPNGERLHRGMKYSPGIYAFLPTEMVTNFPFIIQADFILASSRETIRWDNIWNQGILDCVPSAFIEALVSLVKTVDDAPLSSLPRMFRFLPVHSSPFEKLNPVRDSIKAKLAEKDIIPSESYTEQKFFHKPREVCRLMPAFWNILKKTREGGVSLHKLSSHGCYVLNFSFDKPEYDHILDFLGVRPVSSEWYVKCIQGSNIVMGVSEATYLELLHFLAVNWQSEFHSTSMGSIPLIKYVGIDGRVSLCSVNESSRQYGKNLRRSLQSTHASWLIDWNREFRCMSDLFFVPRTTEEAICSSSNKEVVSKWLVDWAKVTALSVYDFADFYRDQVSCDQKLVIAYAHFLYHSSLKGYLQRTEVSSLCGKMPLVDSYGYVIKARNAVLVPASESKWMQLIGSNPWRAESYIELGEDYLQPGYFAGTSTVGKKLVDFLKAFAKATDIPHISPPNAAIPTASTQLTKKNAFLLLDWIRELKRRNCIPERFMACIREGNWLKITMNGFPGYKPPSQSFLLPSSNRSSNWGNILQNGSVLVDIPLVDQVFYGPEITGYWEELRTVGVMFESPVGSVLYDQEWTTARQISDIPFIDQDFYGKDILVFKPELQLLGVVVAFNGSYQLVVDYLKSPSCLSNLTMEAFLLVLDCMCHSNSAHKLVDALKSTKCVKTNLVSMEATSSLTTKELKDLGVKVDFEDAVKVFVQTFTKEASLSSITKDNVLSFLSCYRTLKETPYRFPSDLKKCIREVKWLRTRLGDLRSPSNCILFGPEWKLIHPITRLPFIDVKYYGIGIHQYQKELKSMGVIVEFKAGVKFVAAGLCFPQDPRRIAPENVLSLLQCVRVFLEEKDHSFPEAFLKNVSRGWLKTHAGFRSPGNCCLFNSQWSSHVRPTDGPFIDEDYYGFDIKLYSKELSAIGVDGTKVCTLLASHLDSHSEFDAIVRVYDFLRENKWKPDSDDTTRKICIPDGLENEMWVNPEECVLHDKDGLFGLQLNVLENHYEPKLLHFFSSSFNVRSNPSFDDYCKLWKVWESLERPLTQAECCAFWKCAMMQRSSRAERTLADDLQNLPSLPRTRLLEVYKKIGVRTISESVLKEELSLADGVELSQMDLRDAGIGEELIRLILGFLANPSLDMEATKRQGAVQCLLNLKVLETMEPITVGYSLSLSDGEVLKVEASCMIRWDKECSKFFTQKMDKAGGQKNLIEYATSFSKVIARGVLWDKEDQIKALSELIKLAFLLNFDEQAVKFLMQFNNLQTFLEDEEYLNAAFPSV</sequence>
<dbReference type="Proteomes" id="UP001151529">
    <property type="component" value="Chromosome 15Z"/>
</dbReference>
<accession>A0A9Q0NV45</accession>
<proteinExistence type="predicted"/>
<dbReference type="EMBL" id="JAPFFL010000015">
    <property type="protein sequence ID" value="KAJ6676432.1"/>
    <property type="molecule type" value="Genomic_DNA"/>
</dbReference>